<dbReference type="Pfam" id="PF00581">
    <property type="entry name" value="Rhodanese"/>
    <property type="match status" value="1"/>
</dbReference>
<evidence type="ECO:0000313" key="3">
    <source>
        <dbReference type="EMBL" id="CAF9911914.1"/>
    </source>
</evidence>
<dbReference type="GO" id="GO:0004792">
    <property type="term" value="F:thiosulfate-cyanide sulfurtransferase activity"/>
    <property type="evidence" value="ECO:0007669"/>
    <property type="project" value="TreeGrafter"/>
</dbReference>
<dbReference type="SMART" id="SM00450">
    <property type="entry name" value="RHOD"/>
    <property type="match status" value="1"/>
</dbReference>
<dbReference type="EMBL" id="CAJPDT010000009">
    <property type="protein sequence ID" value="CAF9911914.1"/>
    <property type="molecule type" value="Genomic_DNA"/>
</dbReference>
<dbReference type="PANTHER" id="PTHR44086:SF10">
    <property type="entry name" value="THIOSULFATE SULFURTRANSFERASE_RHODANESE-LIKE DOMAIN-CONTAINING PROTEIN 3"/>
    <property type="match status" value="1"/>
</dbReference>
<evidence type="ECO:0000313" key="4">
    <source>
        <dbReference type="Proteomes" id="UP000664534"/>
    </source>
</evidence>
<feature type="region of interest" description="Disordered" evidence="1">
    <location>
        <begin position="127"/>
        <end position="175"/>
    </location>
</feature>
<dbReference type="InterPro" id="IPR036873">
    <property type="entry name" value="Rhodanese-like_dom_sf"/>
</dbReference>
<dbReference type="InterPro" id="IPR001763">
    <property type="entry name" value="Rhodanese-like_dom"/>
</dbReference>
<keyword evidence="4" id="KW-1185">Reference proteome</keyword>
<reference evidence="3" key="1">
    <citation type="submission" date="2021-03" db="EMBL/GenBank/DDBJ databases">
        <authorList>
            <person name="Tagirdzhanova G."/>
        </authorList>
    </citation>
    <scope>NUCLEOTIDE SEQUENCE</scope>
</reference>
<name>A0A8H3ESN5_9LECA</name>
<sequence>MASARPLIAPTLIRSLTRRHVLAAPPRFRCLHTLLRPPSPLRPLTPRRQHYSTEPPAPKPYTFEAVRSLIANPSPSRIIIDVREPSELRESGRIPGAYSMPITSNPDAFYLSDEDFFDRFGFEKPKAVRGSRPASTSESPYSGRAKEREARSGLNADDGADSADVNREAGYGKEDGQGKGVEEVIFYCKAGVRSRAAARMAREWMGVQAGDMKGGWMEWEGRGGDVER</sequence>
<comment type="caution">
    <text evidence="3">The sequence shown here is derived from an EMBL/GenBank/DDBJ whole genome shotgun (WGS) entry which is preliminary data.</text>
</comment>
<dbReference type="OrthoDB" id="566238at2759"/>
<dbReference type="Gene3D" id="3.40.250.10">
    <property type="entry name" value="Rhodanese-like domain"/>
    <property type="match status" value="1"/>
</dbReference>
<organism evidence="3 4">
    <name type="scientific">Imshaugia aleurites</name>
    <dbReference type="NCBI Taxonomy" id="172621"/>
    <lineage>
        <taxon>Eukaryota</taxon>
        <taxon>Fungi</taxon>
        <taxon>Dikarya</taxon>
        <taxon>Ascomycota</taxon>
        <taxon>Pezizomycotina</taxon>
        <taxon>Lecanoromycetes</taxon>
        <taxon>OSLEUM clade</taxon>
        <taxon>Lecanoromycetidae</taxon>
        <taxon>Lecanorales</taxon>
        <taxon>Lecanorineae</taxon>
        <taxon>Parmeliaceae</taxon>
        <taxon>Imshaugia</taxon>
    </lineage>
</organism>
<proteinExistence type="predicted"/>
<gene>
    <name evidence="3" type="ORF">IMSHALPRED_010633</name>
</gene>
<feature type="domain" description="Rhodanese" evidence="2">
    <location>
        <begin position="73"/>
        <end position="228"/>
    </location>
</feature>
<protein>
    <recommendedName>
        <fullName evidence="2">Rhodanese domain-containing protein</fullName>
    </recommendedName>
</protein>
<dbReference type="GO" id="GO:0005739">
    <property type="term" value="C:mitochondrion"/>
    <property type="evidence" value="ECO:0007669"/>
    <property type="project" value="TreeGrafter"/>
</dbReference>
<dbReference type="PROSITE" id="PS50206">
    <property type="entry name" value="RHODANESE_3"/>
    <property type="match status" value="1"/>
</dbReference>
<evidence type="ECO:0000256" key="1">
    <source>
        <dbReference type="SAM" id="MobiDB-lite"/>
    </source>
</evidence>
<dbReference type="AlphaFoldDB" id="A0A8H3ESN5"/>
<feature type="compositionally biased region" description="Basic and acidic residues" evidence="1">
    <location>
        <begin position="164"/>
        <end position="175"/>
    </location>
</feature>
<dbReference type="SUPFAM" id="SSF52821">
    <property type="entry name" value="Rhodanese/Cell cycle control phosphatase"/>
    <property type="match status" value="1"/>
</dbReference>
<evidence type="ECO:0000259" key="2">
    <source>
        <dbReference type="PROSITE" id="PS50206"/>
    </source>
</evidence>
<dbReference type="Proteomes" id="UP000664534">
    <property type="component" value="Unassembled WGS sequence"/>
</dbReference>
<dbReference type="PANTHER" id="PTHR44086">
    <property type="entry name" value="THIOSULFATE SULFURTRANSFERASE RDL2, MITOCHONDRIAL-RELATED"/>
    <property type="match status" value="1"/>
</dbReference>
<accession>A0A8H3ESN5</accession>
<feature type="region of interest" description="Disordered" evidence="1">
    <location>
        <begin position="39"/>
        <end position="58"/>
    </location>
</feature>